<reference evidence="4 5" key="1">
    <citation type="submission" date="2021-04" db="EMBL/GenBank/DDBJ databases">
        <authorList>
            <person name="Ivanova A."/>
        </authorList>
    </citation>
    <scope>NUCLEOTIDE SEQUENCE [LARGE SCALE GENOMIC DNA]</scope>
    <source>
        <strain evidence="4 5">G18</strain>
    </source>
</reference>
<evidence type="ECO:0000259" key="3">
    <source>
        <dbReference type="Pfam" id="PF07587"/>
    </source>
</evidence>
<organism evidence="4 5">
    <name type="scientific">Gemmata palustris</name>
    <dbReference type="NCBI Taxonomy" id="2822762"/>
    <lineage>
        <taxon>Bacteria</taxon>
        <taxon>Pseudomonadati</taxon>
        <taxon>Planctomycetota</taxon>
        <taxon>Planctomycetia</taxon>
        <taxon>Gemmatales</taxon>
        <taxon>Gemmataceae</taxon>
        <taxon>Gemmata</taxon>
    </lineage>
</organism>
<evidence type="ECO:0000313" key="5">
    <source>
        <dbReference type="Proteomes" id="UP000676565"/>
    </source>
</evidence>
<gene>
    <name evidence="4" type="ORF">J8F10_11965</name>
</gene>
<sequence>MRFALIAAVLVAVAAPARAAAPVRITVAPDKVELTSARDRQGLVVQAEFADGSTKDVTASATFALDKPVATITNAFLAPAGDGTATLSVAFGTFSAQVPVTVTKAQEAEALRFRTDVMPVLTKVGCNTGKCHGSASGKDGFRLGLFGYDPEGDHFRITREMGGRRVNLATPDDCLLINKSTGKVPHTGGKRIEPGSENYLLMLRWLEAGAPKDPKATAKPVSIEVFPKRAVFATKGEAQRLVVRAKYDDGTDRDVTRFTVFVGNNDAAATVSDDGVITGTGPGEAFILARFDQFTEGSAVIVRPGTEFTDPKTPVFNYIDTHVYAKLNKLHVVPSEVCTDEVFLRRVYIDLLGLLPTPAEREKFLADTDTKKREKLVDALLNRGEFQDIWVMKWAEMLQIRTINGISQKGLQLYDKWLRDKIRGGATIDRVVRELLPAVGGTFENPAVNYFQTETTPQLLAENVSQVFLGTRIQCAQCHNHPFDRWTMDDYYGFAAFFSQVGYKNAQDPRELTVFNAGSGEMRHPLGDRLVKPKFLGGDAPELKPGQDYRAALADWLTSTDNAAFARNISNTVWAHFFGKGIVDAVDDVRVSNPASNPELLDALGKKASEYKFDVKKLARDICLSRTYQLSTKRNPTNEWDERNFARQTVRRMRAEVLLDCITQVTETTNRFPNLPLGGRAVHLPDGRTANYFLTTFGRSNRATACTCEVKTTPTLSQALHLLNGETTTGKIGEGKVVEALLAAKKEPGAVAEELYLRCLGRKPTANETAKVASRLEQATDKKEALEDLFWALLNTNEFIFNR</sequence>
<feature type="domain" description="DUF1553" evidence="3">
    <location>
        <begin position="550"/>
        <end position="773"/>
    </location>
</feature>
<keyword evidence="1" id="KW-0732">Signal</keyword>
<comment type="caution">
    <text evidence="4">The sequence shown here is derived from an EMBL/GenBank/DDBJ whole genome shotgun (WGS) entry which is preliminary data.</text>
</comment>
<protein>
    <submittedName>
        <fullName evidence="4">DUF1553 domain-containing protein</fullName>
    </submittedName>
</protein>
<evidence type="ECO:0000256" key="1">
    <source>
        <dbReference type="SAM" id="SignalP"/>
    </source>
</evidence>
<dbReference type="EMBL" id="JAGKQQ010000001">
    <property type="protein sequence ID" value="MBP3956001.1"/>
    <property type="molecule type" value="Genomic_DNA"/>
</dbReference>
<dbReference type="Pfam" id="PF07583">
    <property type="entry name" value="PSCyt2"/>
    <property type="match status" value="1"/>
</dbReference>
<dbReference type="Gene3D" id="2.60.40.1080">
    <property type="match status" value="2"/>
</dbReference>
<dbReference type="Pfam" id="PF07587">
    <property type="entry name" value="PSD1"/>
    <property type="match status" value="1"/>
</dbReference>
<dbReference type="PANTHER" id="PTHR35889:SF3">
    <property type="entry name" value="F-BOX DOMAIN-CONTAINING PROTEIN"/>
    <property type="match status" value="1"/>
</dbReference>
<dbReference type="PANTHER" id="PTHR35889">
    <property type="entry name" value="CYCLOINULO-OLIGOSACCHARIDE FRUCTANOTRANSFERASE-RELATED"/>
    <property type="match status" value="1"/>
</dbReference>
<keyword evidence="5" id="KW-1185">Reference proteome</keyword>
<evidence type="ECO:0000259" key="2">
    <source>
        <dbReference type="Pfam" id="PF07583"/>
    </source>
</evidence>
<name>A0ABS5BQK2_9BACT</name>
<feature type="chain" id="PRO_5046464744" evidence="1">
    <location>
        <begin position="20"/>
        <end position="803"/>
    </location>
</feature>
<dbReference type="Proteomes" id="UP000676565">
    <property type="component" value="Unassembled WGS sequence"/>
</dbReference>
<evidence type="ECO:0000313" key="4">
    <source>
        <dbReference type="EMBL" id="MBP3956001.1"/>
    </source>
</evidence>
<feature type="domain" description="DUF1549" evidence="2">
    <location>
        <begin position="319"/>
        <end position="501"/>
    </location>
</feature>
<feature type="signal peptide" evidence="1">
    <location>
        <begin position="1"/>
        <end position="19"/>
    </location>
</feature>
<accession>A0ABS5BQK2</accession>
<dbReference type="InterPro" id="IPR022655">
    <property type="entry name" value="DUF1553"/>
</dbReference>
<proteinExistence type="predicted"/>
<dbReference type="InterPro" id="IPR011444">
    <property type="entry name" value="DUF1549"/>
</dbReference>
<dbReference type="RefSeq" id="WP_210654045.1">
    <property type="nucleotide sequence ID" value="NZ_JAGKQQ010000001.1"/>
</dbReference>